<feature type="transmembrane region" description="Helical" evidence="6">
    <location>
        <begin position="219"/>
        <end position="247"/>
    </location>
</feature>
<feature type="transmembrane region" description="Helical" evidence="6">
    <location>
        <begin position="104"/>
        <end position="125"/>
    </location>
</feature>
<evidence type="ECO:0000313" key="8">
    <source>
        <dbReference type="Proteomes" id="UP000501648"/>
    </source>
</evidence>
<proteinExistence type="inferred from homology"/>
<keyword evidence="4 6" id="KW-1133">Transmembrane helix</keyword>
<keyword evidence="6" id="KW-0739">Sodium transport</keyword>
<dbReference type="GO" id="GO:0005886">
    <property type="term" value="C:plasma membrane"/>
    <property type="evidence" value="ECO:0007669"/>
    <property type="project" value="UniProtKB-SubCell"/>
</dbReference>
<dbReference type="GO" id="GO:0006885">
    <property type="term" value="P:regulation of pH"/>
    <property type="evidence" value="ECO:0007669"/>
    <property type="project" value="UniProtKB-UniRule"/>
</dbReference>
<dbReference type="NCBIfam" id="NF007112">
    <property type="entry name" value="PRK09561.1"/>
    <property type="match status" value="1"/>
</dbReference>
<keyword evidence="6" id="KW-0915">Sodium</keyword>
<dbReference type="EMBL" id="CP008956">
    <property type="protein sequence ID" value="QJQ01316.1"/>
    <property type="molecule type" value="Genomic_DNA"/>
</dbReference>
<dbReference type="Proteomes" id="UP000501648">
    <property type="component" value="Chromosome"/>
</dbReference>
<keyword evidence="6" id="KW-0813">Transport</keyword>
<dbReference type="GO" id="GO:0015385">
    <property type="term" value="F:sodium:proton antiporter activity"/>
    <property type="evidence" value="ECO:0007669"/>
    <property type="project" value="UniProtKB-UniRule"/>
</dbReference>
<accession>A0A6M3ZRY0</accession>
<dbReference type="InterPro" id="IPR023171">
    <property type="entry name" value="Na/H_antiporter_dom_sf"/>
</dbReference>
<feature type="transmembrane region" description="Helical" evidence="6">
    <location>
        <begin position="267"/>
        <end position="286"/>
    </location>
</feature>
<evidence type="ECO:0000313" key="7">
    <source>
        <dbReference type="EMBL" id="QJQ01316.1"/>
    </source>
</evidence>
<evidence type="ECO:0000256" key="2">
    <source>
        <dbReference type="ARBA" id="ARBA00022475"/>
    </source>
</evidence>
<dbReference type="PANTHER" id="PTHR30341">
    <property type="entry name" value="SODIUM ION/PROTON ANTIPORTER NHAA-RELATED"/>
    <property type="match status" value="1"/>
</dbReference>
<evidence type="ECO:0000256" key="5">
    <source>
        <dbReference type="ARBA" id="ARBA00023136"/>
    </source>
</evidence>
<feature type="transmembrane region" description="Helical" evidence="6">
    <location>
        <begin position="191"/>
        <end position="207"/>
    </location>
</feature>
<keyword evidence="2 6" id="KW-1003">Cell membrane</keyword>
<dbReference type="Gene3D" id="1.20.1530.10">
    <property type="entry name" value="Na+/H+ antiporter like domain"/>
    <property type="match status" value="1"/>
</dbReference>
<feature type="transmembrane region" description="Helical" evidence="6">
    <location>
        <begin position="371"/>
        <end position="391"/>
    </location>
</feature>
<organism evidence="7 8">
    <name type="scientific">Herbaspirillum rubrisubalbicans Os34</name>
    <dbReference type="NCBI Taxonomy" id="1235827"/>
    <lineage>
        <taxon>Bacteria</taxon>
        <taxon>Pseudomonadati</taxon>
        <taxon>Pseudomonadota</taxon>
        <taxon>Betaproteobacteria</taxon>
        <taxon>Burkholderiales</taxon>
        <taxon>Oxalobacteraceae</taxon>
        <taxon>Herbaspirillum</taxon>
    </lineage>
</organism>
<keyword evidence="5 6" id="KW-0472">Membrane</keyword>
<keyword evidence="6" id="KW-0050">Antiport</keyword>
<dbReference type="NCBIfam" id="TIGR00773">
    <property type="entry name" value="NhaA"/>
    <property type="match status" value="1"/>
</dbReference>
<dbReference type="PANTHER" id="PTHR30341:SF0">
    <property type="entry name" value="NA(+)_H(+) ANTIPORTER NHAA"/>
    <property type="match status" value="1"/>
</dbReference>
<feature type="transmembrane region" description="Helical" evidence="6">
    <location>
        <begin position="21"/>
        <end position="39"/>
    </location>
</feature>
<evidence type="ECO:0000256" key="6">
    <source>
        <dbReference type="HAMAP-Rule" id="MF_01844"/>
    </source>
</evidence>
<feature type="transmembrane region" description="Helical" evidence="6">
    <location>
        <begin position="338"/>
        <end position="359"/>
    </location>
</feature>
<evidence type="ECO:0000256" key="1">
    <source>
        <dbReference type="ARBA" id="ARBA00004429"/>
    </source>
</evidence>
<gene>
    <name evidence="6 7" type="primary">nhaA</name>
    <name evidence="7" type="ORF">C798_14040</name>
</gene>
<dbReference type="RefSeq" id="WP_017453550.1">
    <property type="nucleotide sequence ID" value="NZ_CP008956.1"/>
</dbReference>
<comment type="catalytic activity">
    <reaction evidence="6">
        <text>Na(+)(in) + 2 H(+)(out) = Na(+)(out) + 2 H(+)(in)</text>
        <dbReference type="Rhea" id="RHEA:29251"/>
        <dbReference type="ChEBI" id="CHEBI:15378"/>
        <dbReference type="ChEBI" id="CHEBI:29101"/>
    </reaction>
</comment>
<name>A0A6M3ZRY0_9BURK</name>
<sequence>MTKPPHQDQGGNAFTRFFAHEAAGGIVLAIAAVLALVVSNSGWRQAYEGFTRVQGTVDIGGLIVLSKPLLLWVNDLWMAVFFFLVGLEIKREFVEGELASRKQAILPAAAALGGMLVPAGIYALINLGDPVALRGWAIPAATDIAFAIGIVMLLGSRVPTSLKVFLTAVAIIDDLGAIVVIALFYTDHLSLAMLGAAGVGTLLLLLLNRSGVRRADVYILVGLVVWVCVLKSGIHATLAGVVTALAIPMRDKEGEPLAGVLEHGLHPWVAFLVLPMFAFANAGVSLQGMSLSNLFEAIPLGIAAGLVLGKTVGVFGAAWLMIRSGLAAAPSGASTRQFIGVCMLCGIGFTMSLFIGGLAFQGLSPDFEAKLKLGVLGGSILAGLLGTLVLWRKEISAA</sequence>
<feature type="transmembrane region" description="Helical" evidence="6">
    <location>
        <begin position="164"/>
        <end position="185"/>
    </location>
</feature>
<dbReference type="InterPro" id="IPR004670">
    <property type="entry name" value="NhaA"/>
</dbReference>
<reference evidence="7 8" key="1">
    <citation type="journal article" date="2012" name="J. Bacteriol.">
        <title>Genome sequence of the pathogenic Herbaspirillum seropedicae strain Os34, isolated from rice roots.</title>
        <authorList>
            <person name="Ye W."/>
            <person name="Ye S."/>
            <person name="Liu J."/>
            <person name="Chang S."/>
            <person name="Chen M."/>
            <person name="Zhu B."/>
            <person name="Guo L."/>
            <person name="An Q."/>
        </authorList>
    </citation>
    <scope>NUCLEOTIDE SEQUENCE [LARGE SCALE GENOMIC DNA]</scope>
    <source>
        <strain evidence="7 8">Os34</strain>
    </source>
</reference>
<feature type="transmembrane region" description="Helical" evidence="6">
    <location>
        <begin position="137"/>
        <end position="155"/>
    </location>
</feature>
<evidence type="ECO:0000256" key="3">
    <source>
        <dbReference type="ARBA" id="ARBA00022692"/>
    </source>
</evidence>
<comment type="subcellular location">
    <subcellularLocation>
        <location evidence="1">Cell inner membrane</location>
        <topology evidence="1">Multi-pass membrane protein</topology>
    </subcellularLocation>
    <subcellularLocation>
        <location evidence="6">Cell membrane</location>
        <topology evidence="6">Multi-pass membrane protein</topology>
    </subcellularLocation>
</comment>
<feature type="transmembrane region" description="Helical" evidence="6">
    <location>
        <begin position="59"/>
        <end position="84"/>
    </location>
</feature>
<dbReference type="NCBIfam" id="NF007111">
    <property type="entry name" value="PRK09560.1"/>
    <property type="match status" value="1"/>
</dbReference>
<keyword evidence="6" id="KW-0406">Ion transport</keyword>
<protein>
    <recommendedName>
        <fullName evidence="6">Na(+)/H(+) antiporter NhaA</fullName>
    </recommendedName>
    <alternativeName>
        <fullName evidence="6">Sodium/proton antiporter NhaA</fullName>
    </alternativeName>
</protein>
<comment type="function">
    <text evidence="6">Na(+)/H(+) antiporter that extrudes sodium in exchange for external protons.</text>
</comment>
<evidence type="ECO:0000256" key="4">
    <source>
        <dbReference type="ARBA" id="ARBA00022989"/>
    </source>
</evidence>
<dbReference type="Pfam" id="PF06965">
    <property type="entry name" value="Na_H_antiport_1"/>
    <property type="match status" value="1"/>
</dbReference>
<feature type="transmembrane region" description="Helical" evidence="6">
    <location>
        <begin position="298"/>
        <end position="322"/>
    </location>
</feature>
<comment type="similarity">
    <text evidence="6">Belongs to the NhaA Na(+)/H(+) (TC 2.A.33) antiporter family.</text>
</comment>
<dbReference type="HAMAP" id="MF_01844">
    <property type="entry name" value="NhaA"/>
    <property type="match status" value="1"/>
</dbReference>
<keyword evidence="3 6" id="KW-0812">Transmembrane</keyword>
<dbReference type="AlphaFoldDB" id="A0A6M3ZRY0"/>